<keyword evidence="2 10" id="KW-0813">Transport</keyword>
<evidence type="ECO:0000256" key="4">
    <source>
        <dbReference type="ARBA" id="ARBA00022692"/>
    </source>
</evidence>
<evidence type="ECO:0000313" key="11">
    <source>
        <dbReference type="EMBL" id="UUP18982.1"/>
    </source>
</evidence>
<gene>
    <name evidence="11" type="primary">omp2b</name>
    <name evidence="11" type="ORF">NTH_03469</name>
</gene>
<evidence type="ECO:0000256" key="7">
    <source>
        <dbReference type="ARBA" id="ARBA00023114"/>
    </source>
</evidence>
<evidence type="ECO:0000256" key="10">
    <source>
        <dbReference type="RuleBase" id="RU364005"/>
    </source>
</evidence>
<dbReference type="RefSeq" id="WP_338531168.1">
    <property type="nucleotide sequence ID" value="NZ_CP030941.1"/>
</dbReference>
<organism evidence="11 12">
    <name type="scientific">Nitratireductor thuwali</name>
    <dbReference type="NCBI Taxonomy" id="2267699"/>
    <lineage>
        <taxon>Bacteria</taxon>
        <taxon>Pseudomonadati</taxon>
        <taxon>Pseudomonadota</taxon>
        <taxon>Alphaproteobacteria</taxon>
        <taxon>Hyphomicrobiales</taxon>
        <taxon>Phyllobacteriaceae</taxon>
        <taxon>Nitratireductor</taxon>
    </lineage>
</organism>
<keyword evidence="9 10" id="KW-0998">Cell outer membrane</keyword>
<dbReference type="InterPro" id="IPR003684">
    <property type="entry name" value="Porin_alphabac"/>
</dbReference>
<keyword evidence="5 10" id="KW-0732">Signal</keyword>
<keyword evidence="12" id="KW-1185">Reference proteome</keyword>
<feature type="signal peptide" evidence="10">
    <location>
        <begin position="1"/>
        <end position="22"/>
    </location>
</feature>
<protein>
    <recommendedName>
        <fullName evidence="10">Porin</fullName>
    </recommendedName>
</protein>
<keyword evidence="7 10" id="KW-0626">Porin</keyword>
<dbReference type="Pfam" id="PF02530">
    <property type="entry name" value="Porin_2"/>
    <property type="match status" value="1"/>
</dbReference>
<feature type="chain" id="PRO_5045008471" description="Porin" evidence="10">
    <location>
        <begin position="23"/>
        <end position="352"/>
    </location>
</feature>
<dbReference type="EMBL" id="CP030941">
    <property type="protein sequence ID" value="UUP18982.1"/>
    <property type="molecule type" value="Genomic_DNA"/>
</dbReference>
<sequence length="352" mass="37298">MKIKSLLIGSAAIMGGVSAAQAADMVVVPEPEPMEYVRVCDVYGAGFFYIPGTETCLKIGGYVRYQIDWSEDDDGWRKLARGTLTIDARSETEYGTLGGFIEFRANSSSSAPTAVGAINEGGFLSHGAGGSVGLQQAILSLGGLSMGLSDTLYDAGLSGEFDSGGGARVHFIRYTFDAANGVFVSVALEEADTNYDYTPNVVGNVGVAQAWGSLNVWGAYDATAEEWAAKAIAKIKATQALTLELLATYESDQSFYSVNNNVPLLATGFNAGYEWSAGGYLKFAATPKLSVGVGGQYFSEAHDIGGDDYAIGGVVDYALVENFNTKLAVNYRDGDNYADGVFSGFVRFDRNF</sequence>
<keyword evidence="8 10" id="KW-0472">Membrane</keyword>
<comment type="function">
    <text evidence="10">Forms passive diffusion pores that allow small molecular weight hydrophilic materials across the outer membrane.</text>
</comment>
<name>A0ABY5MMG2_9HYPH</name>
<keyword evidence="6 10" id="KW-0406">Ion transport</keyword>
<accession>A0ABY5MMG2</accession>
<evidence type="ECO:0000256" key="2">
    <source>
        <dbReference type="ARBA" id="ARBA00022448"/>
    </source>
</evidence>
<comment type="domain">
    <text evidence="10">Consists of 16-stranded beta-barrel sheets, with large surface-exposed loops, that form a transmembrane pore at the center of each barrel. The pore is partially ocluded by a peptide loop that folds into the pore lumen.</text>
</comment>
<evidence type="ECO:0000256" key="5">
    <source>
        <dbReference type="ARBA" id="ARBA00022729"/>
    </source>
</evidence>
<proteinExistence type="inferred from homology"/>
<evidence type="ECO:0000313" key="12">
    <source>
        <dbReference type="Proteomes" id="UP001342418"/>
    </source>
</evidence>
<keyword evidence="3 10" id="KW-1134">Transmembrane beta strand</keyword>
<evidence type="ECO:0000256" key="9">
    <source>
        <dbReference type="ARBA" id="ARBA00023237"/>
    </source>
</evidence>
<dbReference type="SUPFAM" id="SSF56935">
    <property type="entry name" value="Porins"/>
    <property type="match status" value="1"/>
</dbReference>
<comment type="subcellular location">
    <subcellularLocation>
        <location evidence="10">Cell outer membrane</location>
        <topology evidence="10">Multi-pass membrane protein</topology>
    </subcellularLocation>
</comment>
<evidence type="ECO:0000256" key="3">
    <source>
        <dbReference type="ARBA" id="ARBA00022452"/>
    </source>
</evidence>
<dbReference type="Proteomes" id="UP001342418">
    <property type="component" value="Chromosome"/>
</dbReference>
<evidence type="ECO:0000256" key="1">
    <source>
        <dbReference type="ARBA" id="ARBA00009521"/>
    </source>
</evidence>
<evidence type="ECO:0000256" key="8">
    <source>
        <dbReference type="ARBA" id="ARBA00023136"/>
    </source>
</evidence>
<evidence type="ECO:0000256" key="6">
    <source>
        <dbReference type="ARBA" id="ARBA00023065"/>
    </source>
</evidence>
<keyword evidence="4 10" id="KW-0812">Transmembrane</keyword>
<reference evidence="11 12" key="1">
    <citation type="submission" date="2018-07" db="EMBL/GenBank/DDBJ databases">
        <title>Genome sequence of Nitratireductor thuwali#1536.</title>
        <authorList>
            <person name="Michoud G."/>
            <person name="Merlino G."/>
            <person name="Sefrji F.O."/>
            <person name="Daffonchio D."/>
        </authorList>
    </citation>
    <scope>NUCLEOTIDE SEQUENCE [LARGE SCALE GENOMIC DNA]</scope>
    <source>
        <strain evidence="12">Nit1536</strain>
    </source>
</reference>
<comment type="similarity">
    <text evidence="1 10">Belongs to the alphaproteobacteria porin family.</text>
</comment>